<evidence type="ECO:0000313" key="3">
    <source>
        <dbReference type="Proteomes" id="UP000186601"/>
    </source>
</evidence>
<organism evidence="2 3">
    <name type="scientific">Hermanssonia centrifuga</name>
    <dbReference type="NCBI Taxonomy" id="98765"/>
    <lineage>
        <taxon>Eukaryota</taxon>
        <taxon>Fungi</taxon>
        <taxon>Dikarya</taxon>
        <taxon>Basidiomycota</taxon>
        <taxon>Agaricomycotina</taxon>
        <taxon>Agaricomycetes</taxon>
        <taxon>Polyporales</taxon>
        <taxon>Meruliaceae</taxon>
        <taxon>Hermanssonia</taxon>
    </lineage>
</organism>
<name>A0A2R6NQH8_9APHY</name>
<dbReference type="EMBL" id="MLYV02000956">
    <property type="protein sequence ID" value="PSR74807.1"/>
    <property type="molecule type" value="Genomic_DNA"/>
</dbReference>
<dbReference type="STRING" id="98765.A0A2R6NQH8"/>
<gene>
    <name evidence="2" type="ORF">PHLCEN_2v9521</name>
</gene>
<sequence>MSYSATSTCALPCSRSRSPHGASDAVPKSFSVDLILPNVVGASVATNTQSRETSSSKGTVRFPLHPSAQPEHLPKPRAVQSLRLAHGRSRSTTTSTTSTSSIFAGSRRARAASTSESSSYAGVAYKYTMTLPRGIVPVVEPISSLVTETEETIGSFSPTSCPRRRLHSILEANTPSWSPTRRKQQRLRVITSPELEVGFTSNEGATSSSLPSPPLSPIPSICRTPSSYSESDYFSTAPSSAGPTTPVHSTASSPLIQHKTLRPILEALEDASKFHVRAACAACGTKGSNYPYCPRCGEMWCSRECRLKSTGGKRHVCAKKSKKSRV</sequence>
<evidence type="ECO:0000313" key="2">
    <source>
        <dbReference type="EMBL" id="PSR74807.1"/>
    </source>
</evidence>
<dbReference type="OrthoDB" id="2526979at2759"/>
<dbReference type="AlphaFoldDB" id="A0A2R6NQH8"/>
<dbReference type="Proteomes" id="UP000186601">
    <property type="component" value="Unassembled WGS sequence"/>
</dbReference>
<proteinExistence type="predicted"/>
<feature type="region of interest" description="Disordered" evidence="1">
    <location>
        <begin position="46"/>
        <end position="115"/>
    </location>
</feature>
<accession>A0A2R6NQH8</accession>
<feature type="region of interest" description="Disordered" evidence="1">
    <location>
        <begin position="1"/>
        <end position="26"/>
    </location>
</feature>
<feature type="compositionally biased region" description="Polar residues" evidence="1">
    <location>
        <begin position="46"/>
        <end position="58"/>
    </location>
</feature>
<reference evidence="2 3" key="1">
    <citation type="submission" date="2018-02" db="EMBL/GenBank/DDBJ databases">
        <title>Genome sequence of the basidiomycete white-rot fungus Phlebia centrifuga.</title>
        <authorList>
            <person name="Granchi Z."/>
            <person name="Peng M."/>
            <person name="de Vries R.P."/>
            <person name="Hilden K."/>
            <person name="Makela M.R."/>
            <person name="Grigoriev I."/>
            <person name="Riley R."/>
        </authorList>
    </citation>
    <scope>NUCLEOTIDE SEQUENCE [LARGE SCALE GENOMIC DNA]</scope>
    <source>
        <strain evidence="2 3">FBCC195</strain>
    </source>
</reference>
<protein>
    <recommendedName>
        <fullName evidence="4">HIT-type domain-containing protein</fullName>
    </recommendedName>
</protein>
<feature type="region of interest" description="Disordered" evidence="1">
    <location>
        <begin position="233"/>
        <end position="254"/>
    </location>
</feature>
<evidence type="ECO:0000256" key="1">
    <source>
        <dbReference type="SAM" id="MobiDB-lite"/>
    </source>
</evidence>
<feature type="compositionally biased region" description="Low complexity" evidence="1">
    <location>
        <begin position="90"/>
        <end position="115"/>
    </location>
</feature>
<feature type="region of interest" description="Disordered" evidence="1">
    <location>
        <begin position="198"/>
        <end position="218"/>
    </location>
</feature>
<keyword evidence="3" id="KW-1185">Reference proteome</keyword>
<comment type="caution">
    <text evidence="2">The sequence shown here is derived from an EMBL/GenBank/DDBJ whole genome shotgun (WGS) entry which is preliminary data.</text>
</comment>
<evidence type="ECO:0008006" key="4">
    <source>
        <dbReference type="Google" id="ProtNLM"/>
    </source>
</evidence>